<feature type="transmembrane region" description="Helical" evidence="1">
    <location>
        <begin position="54"/>
        <end position="74"/>
    </location>
</feature>
<evidence type="ECO:0000313" key="2">
    <source>
        <dbReference type="EMBL" id="VAV85020.1"/>
    </source>
</evidence>
<protein>
    <submittedName>
        <fullName evidence="2">Uncharacterized protein</fullName>
    </submittedName>
</protein>
<dbReference type="AlphaFoldDB" id="A0A3B0QUF6"/>
<proteinExistence type="predicted"/>
<reference evidence="2" key="1">
    <citation type="submission" date="2018-06" db="EMBL/GenBank/DDBJ databases">
        <authorList>
            <person name="Zhirakovskaya E."/>
        </authorList>
    </citation>
    <scope>NUCLEOTIDE SEQUENCE</scope>
</reference>
<name>A0A3B0QUF6_9ZZZZ</name>
<sequence>MSSGRKQKADDYVTLFRGIKLRKRNANVAGLSLIFGMIGMSLTLISPYTRTRYIAFPVILIFVIAGFSLGNRIFKRE</sequence>
<keyword evidence="1" id="KW-1133">Transmembrane helix</keyword>
<keyword evidence="1" id="KW-0812">Transmembrane</keyword>
<dbReference type="EMBL" id="UOEA01000080">
    <property type="protein sequence ID" value="VAV85020.1"/>
    <property type="molecule type" value="Genomic_DNA"/>
</dbReference>
<evidence type="ECO:0000256" key="1">
    <source>
        <dbReference type="SAM" id="Phobius"/>
    </source>
</evidence>
<feature type="transmembrane region" description="Helical" evidence="1">
    <location>
        <begin position="26"/>
        <end position="48"/>
    </location>
</feature>
<keyword evidence="1" id="KW-0472">Membrane</keyword>
<accession>A0A3B0QUF6</accession>
<organism evidence="2">
    <name type="scientific">hydrothermal vent metagenome</name>
    <dbReference type="NCBI Taxonomy" id="652676"/>
    <lineage>
        <taxon>unclassified sequences</taxon>
        <taxon>metagenomes</taxon>
        <taxon>ecological metagenomes</taxon>
    </lineage>
</organism>
<gene>
    <name evidence="2" type="ORF">MNBD_DELTA01-394</name>
</gene>